<evidence type="ECO:0000256" key="10">
    <source>
        <dbReference type="RuleBase" id="RU362053"/>
    </source>
</evidence>
<dbReference type="GO" id="GO:0046872">
    <property type="term" value="F:metal ion binding"/>
    <property type="evidence" value="ECO:0007669"/>
    <property type="project" value="UniProtKB-UniRule"/>
</dbReference>
<dbReference type="GO" id="GO:0043365">
    <property type="term" value="F:[formate-C-acetyltransferase]-activating enzyme activity"/>
    <property type="evidence" value="ECO:0007669"/>
    <property type="project" value="UniProtKB-UniRule"/>
</dbReference>
<dbReference type="PANTHER" id="PTHR30352:SF5">
    <property type="entry name" value="PYRUVATE FORMATE-LYASE 1-ACTIVATING ENZYME"/>
    <property type="match status" value="1"/>
</dbReference>
<comment type="function">
    <text evidence="10">Activation of pyruvate formate-lyase under anaerobic conditions by generation of an organic free radical, using S-adenosylmethionine and reduced flavodoxin as cosubstrates to produce 5'-deoxy-adenosine.</text>
</comment>
<comment type="catalytic activity">
    <reaction evidence="10">
        <text>glycyl-[formate C-acetyltransferase] + reduced [flavodoxin] + S-adenosyl-L-methionine = glycin-2-yl radical-[formate C-acetyltransferase] + semiquinone [flavodoxin] + 5'-deoxyadenosine + L-methionine + H(+)</text>
        <dbReference type="Rhea" id="RHEA:19225"/>
        <dbReference type="Rhea" id="RHEA-COMP:10622"/>
        <dbReference type="Rhea" id="RHEA-COMP:12190"/>
        <dbReference type="Rhea" id="RHEA-COMP:12191"/>
        <dbReference type="Rhea" id="RHEA-COMP:14480"/>
        <dbReference type="ChEBI" id="CHEBI:15378"/>
        <dbReference type="ChEBI" id="CHEBI:17319"/>
        <dbReference type="ChEBI" id="CHEBI:29947"/>
        <dbReference type="ChEBI" id="CHEBI:32722"/>
        <dbReference type="ChEBI" id="CHEBI:57618"/>
        <dbReference type="ChEBI" id="CHEBI:57844"/>
        <dbReference type="ChEBI" id="CHEBI:59789"/>
        <dbReference type="ChEBI" id="CHEBI:140311"/>
        <dbReference type="EC" id="1.97.1.4"/>
    </reaction>
</comment>
<dbReference type="EC" id="1.97.1.4" evidence="10"/>
<keyword evidence="12" id="KW-0456">Lyase</keyword>
<keyword evidence="6 10" id="KW-0479">Metal-binding</keyword>
<comment type="caution">
    <text evidence="12">The sequence shown here is derived from an EMBL/GenBank/DDBJ whole genome shotgun (WGS) entry which is preliminary data.</text>
</comment>
<dbReference type="NCBIfam" id="TIGR02493">
    <property type="entry name" value="PFLA"/>
    <property type="match status" value="1"/>
</dbReference>
<keyword evidence="13" id="KW-1185">Reference proteome</keyword>
<comment type="cofactor">
    <cofactor evidence="10">
        <name>[4Fe-4S] cluster</name>
        <dbReference type="ChEBI" id="CHEBI:49883"/>
    </cofactor>
    <text evidence="10">Binds 1 [4Fe-4S] cluster. The cluster is coordinated with 3 cysteines and an exchangeable S-adenosyl-L-methionine.</text>
</comment>
<dbReference type="PANTHER" id="PTHR30352">
    <property type="entry name" value="PYRUVATE FORMATE-LYASE-ACTIVATING ENZYME"/>
    <property type="match status" value="1"/>
</dbReference>
<dbReference type="PROSITE" id="PS51918">
    <property type="entry name" value="RADICAL_SAM"/>
    <property type="match status" value="1"/>
</dbReference>
<keyword evidence="10" id="KW-0963">Cytoplasm</keyword>
<dbReference type="InterPro" id="IPR007197">
    <property type="entry name" value="rSAM"/>
</dbReference>
<evidence type="ECO:0000256" key="3">
    <source>
        <dbReference type="ARBA" id="ARBA00022485"/>
    </source>
</evidence>
<evidence type="ECO:0000256" key="7">
    <source>
        <dbReference type="ARBA" id="ARBA00023002"/>
    </source>
</evidence>
<name>A0A840GAI6_RHOTE</name>
<comment type="subcellular location">
    <subcellularLocation>
        <location evidence="10">Cytoplasm</location>
    </subcellularLocation>
</comment>
<dbReference type="SFLD" id="SFLDG01066">
    <property type="entry name" value="organic_radical-activating_enz"/>
    <property type="match status" value="1"/>
</dbReference>
<evidence type="ECO:0000256" key="8">
    <source>
        <dbReference type="ARBA" id="ARBA00023004"/>
    </source>
</evidence>
<comment type="function">
    <text evidence="1">Activation of pyruvate formate-lyase 1 under anaerobic conditions by generation of an organic free radical, using S-adenosylmethionine and reduced flavodoxin as cosubstrates to produce 5'-deoxy-adenosine.</text>
</comment>
<sequence>MQRIELDPDLAAAAATVEGWVHSTETGGAADGPGIRYVVFLSGCPLRCQFCHNPDTWHQTDGRLTTAADVLLDIARYQGFLHHGHGGVTLSGGEPLAQPTFTAALLHGCKSLGLHTALDTSGFAGRKVHAELLADVDLVLLDIKAFSEDSYHALTGAPLQPTLDFAELLAELKKPVWLRYVLVPGLTDRIDEIGALAAFAARLGNVERVDVLPFHKLGEHKWVGSERPYRLAEVAPPSDELLAQVRAIFRTQGLFTT</sequence>
<dbReference type="AlphaFoldDB" id="A0A840GAI6"/>
<protein>
    <recommendedName>
        <fullName evidence="10">Pyruvate formate-lyase-activating enzyme</fullName>
        <ecNumber evidence="10">1.97.1.4</ecNumber>
    </recommendedName>
</protein>
<evidence type="ECO:0000256" key="2">
    <source>
        <dbReference type="ARBA" id="ARBA00009777"/>
    </source>
</evidence>
<dbReference type="EMBL" id="JACIGE010000015">
    <property type="protein sequence ID" value="MBB4248885.1"/>
    <property type="molecule type" value="Genomic_DNA"/>
</dbReference>
<evidence type="ECO:0000259" key="11">
    <source>
        <dbReference type="PROSITE" id="PS51918"/>
    </source>
</evidence>
<reference evidence="12 13" key="1">
    <citation type="submission" date="2020-08" db="EMBL/GenBank/DDBJ databases">
        <title>Genome sequencing of Purple Non-Sulfur Bacteria from various extreme environments.</title>
        <authorList>
            <person name="Mayer M."/>
        </authorList>
    </citation>
    <scope>NUCLEOTIDE SEQUENCE [LARGE SCALE GENOMIC DNA]</scope>
    <source>
        <strain evidence="12 13">2761</strain>
    </source>
</reference>
<keyword evidence="5 10" id="KW-0949">S-adenosyl-L-methionine</keyword>
<dbReference type="PIRSF" id="PIRSF000371">
    <property type="entry name" value="PFL_act_enz"/>
    <property type="match status" value="1"/>
</dbReference>
<keyword evidence="7 10" id="KW-0560">Oxidoreductase</keyword>
<dbReference type="Gene3D" id="3.20.20.70">
    <property type="entry name" value="Aldolase class I"/>
    <property type="match status" value="1"/>
</dbReference>
<dbReference type="GO" id="GO:0051539">
    <property type="term" value="F:4 iron, 4 sulfur cluster binding"/>
    <property type="evidence" value="ECO:0007669"/>
    <property type="project" value="UniProtKB-UniRule"/>
</dbReference>
<organism evidence="12 13">
    <name type="scientific">Rhodocyclus tenuis</name>
    <name type="common">Rhodospirillum tenue</name>
    <dbReference type="NCBI Taxonomy" id="1066"/>
    <lineage>
        <taxon>Bacteria</taxon>
        <taxon>Pseudomonadati</taxon>
        <taxon>Pseudomonadota</taxon>
        <taxon>Betaproteobacteria</taxon>
        <taxon>Rhodocyclales</taxon>
        <taxon>Rhodocyclaceae</taxon>
        <taxon>Rhodocyclus</taxon>
    </lineage>
</organism>
<evidence type="ECO:0000313" key="13">
    <source>
        <dbReference type="Proteomes" id="UP000587070"/>
    </source>
</evidence>
<keyword evidence="12" id="KW-0670">Pyruvate</keyword>
<dbReference type="GO" id="GO:0005737">
    <property type="term" value="C:cytoplasm"/>
    <property type="evidence" value="ECO:0007669"/>
    <property type="project" value="UniProtKB-SubCell"/>
</dbReference>
<feature type="domain" description="Radical SAM core" evidence="11">
    <location>
        <begin position="30"/>
        <end position="254"/>
    </location>
</feature>
<evidence type="ECO:0000256" key="1">
    <source>
        <dbReference type="ARBA" id="ARBA00002918"/>
    </source>
</evidence>
<proteinExistence type="inferred from homology"/>
<keyword evidence="3 10" id="KW-0004">4Fe-4S</keyword>
<gene>
    <name evidence="12" type="ORF">GGD90_003287</name>
</gene>
<dbReference type="InterPro" id="IPR034457">
    <property type="entry name" value="Organic_radical-activating"/>
</dbReference>
<evidence type="ECO:0000313" key="12">
    <source>
        <dbReference type="EMBL" id="MBB4248885.1"/>
    </source>
</evidence>
<evidence type="ECO:0000256" key="6">
    <source>
        <dbReference type="ARBA" id="ARBA00022723"/>
    </source>
</evidence>
<dbReference type="GO" id="GO:0006006">
    <property type="term" value="P:glucose metabolic process"/>
    <property type="evidence" value="ECO:0007669"/>
    <property type="project" value="UniProtKB-KW"/>
</dbReference>
<dbReference type="InterPro" id="IPR012838">
    <property type="entry name" value="PFL1_activating"/>
</dbReference>
<evidence type="ECO:0000256" key="5">
    <source>
        <dbReference type="ARBA" id="ARBA00022691"/>
    </source>
</evidence>
<dbReference type="CDD" id="cd01335">
    <property type="entry name" value="Radical_SAM"/>
    <property type="match status" value="1"/>
</dbReference>
<evidence type="ECO:0000256" key="4">
    <source>
        <dbReference type="ARBA" id="ARBA00022526"/>
    </source>
</evidence>
<dbReference type="InterPro" id="IPR012839">
    <property type="entry name" value="Organic_radical_activase"/>
</dbReference>
<keyword evidence="9 10" id="KW-0411">Iron-sulfur</keyword>
<accession>A0A840GAI6</accession>
<dbReference type="InterPro" id="IPR013785">
    <property type="entry name" value="Aldolase_TIM"/>
</dbReference>
<dbReference type="GO" id="GO:0016829">
    <property type="term" value="F:lyase activity"/>
    <property type="evidence" value="ECO:0007669"/>
    <property type="project" value="UniProtKB-KW"/>
</dbReference>
<dbReference type="SUPFAM" id="SSF102114">
    <property type="entry name" value="Radical SAM enzymes"/>
    <property type="match status" value="1"/>
</dbReference>
<evidence type="ECO:0000256" key="9">
    <source>
        <dbReference type="ARBA" id="ARBA00023014"/>
    </source>
</evidence>
<dbReference type="InterPro" id="IPR001989">
    <property type="entry name" value="Radical_activat_CS"/>
</dbReference>
<dbReference type="Pfam" id="PF04055">
    <property type="entry name" value="Radical_SAM"/>
    <property type="match status" value="1"/>
</dbReference>
<comment type="similarity">
    <text evidence="2 10">Belongs to the organic radical-activating enzymes family.</text>
</comment>
<keyword evidence="8 10" id="KW-0408">Iron</keyword>
<dbReference type="SFLD" id="SFLDS00029">
    <property type="entry name" value="Radical_SAM"/>
    <property type="match status" value="1"/>
</dbReference>
<dbReference type="RefSeq" id="WP_153117760.1">
    <property type="nucleotide sequence ID" value="NZ_JACIGE010000015.1"/>
</dbReference>
<dbReference type="PROSITE" id="PS01087">
    <property type="entry name" value="RADICAL_ACTIVATING"/>
    <property type="match status" value="1"/>
</dbReference>
<keyword evidence="4" id="KW-0119">Carbohydrate metabolism</keyword>
<dbReference type="OrthoDB" id="9782387at2"/>
<dbReference type="Proteomes" id="UP000587070">
    <property type="component" value="Unassembled WGS sequence"/>
</dbReference>
<keyword evidence="4" id="KW-0313">Glucose metabolism</keyword>
<dbReference type="InterPro" id="IPR058240">
    <property type="entry name" value="rSAM_sf"/>
</dbReference>